<keyword evidence="15" id="KW-1185">Reference proteome</keyword>
<evidence type="ECO:0000256" key="12">
    <source>
        <dbReference type="RuleBase" id="RU003784"/>
    </source>
</evidence>
<dbReference type="InterPro" id="IPR039657">
    <property type="entry name" value="Dimethylallyltransferase"/>
</dbReference>
<dbReference type="Pfam" id="PF01715">
    <property type="entry name" value="IPPT"/>
    <property type="match status" value="1"/>
</dbReference>
<gene>
    <name evidence="10" type="primary">miaA</name>
    <name evidence="14" type="ORF">SAMN05444373_10624</name>
</gene>
<keyword evidence="8 10" id="KW-0460">Magnesium</keyword>
<proteinExistence type="inferred from homology"/>
<keyword evidence="6 10" id="KW-0547">Nucleotide-binding</keyword>
<evidence type="ECO:0000256" key="4">
    <source>
        <dbReference type="ARBA" id="ARBA00022679"/>
    </source>
</evidence>
<comment type="subunit">
    <text evidence="10">Monomer.</text>
</comment>
<dbReference type="PANTHER" id="PTHR11088:SF60">
    <property type="entry name" value="TRNA DIMETHYLALLYLTRANSFERASE"/>
    <property type="match status" value="1"/>
</dbReference>
<dbReference type="EC" id="2.5.1.75" evidence="10"/>
<dbReference type="InterPro" id="IPR018022">
    <property type="entry name" value="IPT"/>
</dbReference>
<dbReference type="AlphaFoldDB" id="A0A1M6JTR8"/>
<dbReference type="GO" id="GO:0052381">
    <property type="term" value="F:tRNA dimethylallyltransferase activity"/>
    <property type="evidence" value="ECO:0007669"/>
    <property type="project" value="UniProtKB-UniRule"/>
</dbReference>
<dbReference type="RefSeq" id="WP_149679559.1">
    <property type="nucleotide sequence ID" value="NZ_DAONMB010000071.1"/>
</dbReference>
<comment type="catalytic activity">
    <reaction evidence="9 10 11">
        <text>adenosine(37) in tRNA + dimethylallyl diphosphate = N(6)-dimethylallyladenosine(37) in tRNA + diphosphate</text>
        <dbReference type="Rhea" id="RHEA:26482"/>
        <dbReference type="Rhea" id="RHEA-COMP:10162"/>
        <dbReference type="Rhea" id="RHEA-COMP:10375"/>
        <dbReference type="ChEBI" id="CHEBI:33019"/>
        <dbReference type="ChEBI" id="CHEBI:57623"/>
        <dbReference type="ChEBI" id="CHEBI:74411"/>
        <dbReference type="ChEBI" id="CHEBI:74415"/>
        <dbReference type="EC" id="2.5.1.75"/>
    </reaction>
</comment>
<feature type="binding site" evidence="10">
    <location>
        <begin position="11"/>
        <end position="16"/>
    </location>
    <ligand>
        <name>substrate</name>
    </ligand>
</feature>
<dbReference type="EMBL" id="FQZP01000062">
    <property type="protein sequence ID" value="SHJ50088.1"/>
    <property type="molecule type" value="Genomic_DNA"/>
</dbReference>
<feature type="site" description="Interaction with substrate tRNA" evidence="10">
    <location>
        <position position="123"/>
    </location>
</feature>
<dbReference type="Gene3D" id="1.10.20.140">
    <property type="match status" value="1"/>
</dbReference>
<evidence type="ECO:0000256" key="10">
    <source>
        <dbReference type="HAMAP-Rule" id="MF_00185"/>
    </source>
</evidence>
<accession>A0A1M6JTR8</accession>
<dbReference type="SUPFAM" id="SSF52540">
    <property type="entry name" value="P-loop containing nucleoside triphosphate hydrolases"/>
    <property type="match status" value="1"/>
</dbReference>
<dbReference type="NCBIfam" id="TIGR00174">
    <property type="entry name" value="miaA"/>
    <property type="match status" value="1"/>
</dbReference>
<evidence type="ECO:0000256" key="2">
    <source>
        <dbReference type="ARBA" id="ARBA00003213"/>
    </source>
</evidence>
<dbReference type="GO" id="GO:0006400">
    <property type="term" value="P:tRNA modification"/>
    <property type="evidence" value="ECO:0007669"/>
    <property type="project" value="TreeGrafter"/>
</dbReference>
<organism evidence="14 15">
    <name type="scientific">Thermoclostridium caenicola</name>
    <dbReference type="NCBI Taxonomy" id="659425"/>
    <lineage>
        <taxon>Bacteria</taxon>
        <taxon>Bacillati</taxon>
        <taxon>Bacillota</taxon>
        <taxon>Clostridia</taxon>
        <taxon>Eubacteriales</taxon>
        <taxon>Oscillospiraceae</taxon>
        <taxon>Thermoclostridium</taxon>
    </lineage>
</organism>
<evidence type="ECO:0000256" key="3">
    <source>
        <dbReference type="ARBA" id="ARBA00005842"/>
    </source>
</evidence>
<comment type="cofactor">
    <cofactor evidence="1 10">
        <name>Mg(2+)</name>
        <dbReference type="ChEBI" id="CHEBI:18420"/>
    </cofactor>
</comment>
<dbReference type="GO" id="GO:0005524">
    <property type="term" value="F:ATP binding"/>
    <property type="evidence" value="ECO:0007669"/>
    <property type="project" value="UniProtKB-UniRule"/>
</dbReference>
<feature type="region of interest" description="Interaction with substrate tRNA" evidence="10">
    <location>
        <begin position="34"/>
        <end position="37"/>
    </location>
</feature>
<evidence type="ECO:0000256" key="1">
    <source>
        <dbReference type="ARBA" id="ARBA00001946"/>
    </source>
</evidence>
<evidence type="ECO:0000313" key="14">
    <source>
        <dbReference type="EMBL" id="SHJ50088.1"/>
    </source>
</evidence>
<evidence type="ECO:0000313" key="15">
    <source>
        <dbReference type="Proteomes" id="UP000324781"/>
    </source>
</evidence>
<reference evidence="14 15" key="1">
    <citation type="submission" date="2016-11" db="EMBL/GenBank/DDBJ databases">
        <authorList>
            <person name="Varghese N."/>
            <person name="Submissions S."/>
        </authorList>
    </citation>
    <scope>NUCLEOTIDE SEQUENCE [LARGE SCALE GENOMIC DNA]</scope>
    <source>
        <strain evidence="14 15">DSM 19027</strain>
    </source>
</reference>
<dbReference type="FunFam" id="1.10.20.140:FF:000001">
    <property type="entry name" value="tRNA dimethylallyltransferase"/>
    <property type="match status" value="1"/>
</dbReference>
<dbReference type="Proteomes" id="UP000324781">
    <property type="component" value="Unassembled WGS sequence"/>
</dbReference>
<protein>
    <recommendedName>
        <fullName evidence="10">tRNA dimethylallyltransferase</fullName>
        <ecNumber evidence="10">2.5.1.75</ecNumber>
    </recommendedName>
    <alternativeName>
        <fullName evidence="10">Dimethylallyl diphosphate:tRNA dimethylallyltransferase</fullName>
        <shortName evidence="10">DMAPP:tRNA dimethylallyltransferase</shortName>
        <shortName evidence="10">DMATase</shortName>
    </alternativeName>
    <alternativeName>
        <fullName evidence="10">Isopentenyl-diphosphate:tRNA isopentenyltransferase</fullName>
        <shortName evidence="10">IPP transferase</shortName>
        <shortName evidence="10">IPPT</shortName>
        <shortName evidence="10">IPTase</shortName>
    </alternativeName>
</protein>
<keyword evidence="7 10" id="KW-0067">ATP-binding</keyword>
<sequence>MEKVIVLAGPTATGKTDLAIELALMVNGEIISADSAQVYRYMDIGTAKPTPEEQRGIPHHMMDIVYPDEAFSVAQFKALAEAAIRDILARGKVPIVAGGTGLYISSLVYNIQFSETISDQGFRERMKALAEQYGPEYLHNRLKAIDPISAEKIHPNNVKRVIRALEVYETTGRPISEHQALSRTKPPEFDYRLFGLIMDRQRLYERIEQRTDIMMKKGLADEVARILGMGYSRDLVSLQAIGYKEIAAALYGECSMDEAVQQIKLNTRHLAKRQITWFNSMEGLKWLDTQVLDRRAMLKILADALNIGH</sequence>
<comment type="caution">
    <text evidence="10">Lacks conserved residue(s) required for the propagation of feature annotation.</text>
</comment>
<name>A0A1M6JTR8_9FIRM</name>
<dbReference type="PANTHER" id="PTHR11088">
    <property type="entry name" value="TRNA DIMETHYLALLYLTRANSFERASE"/>
    <property type="match status" value="1"/>
</dbReference>
<dbReference type="Gene3D" id="3.40.50.300">
    <property type="entry name" value="P-loop containing nucleotide triphosphate hydrolases"/>
    <property type="match status" value="1"/>
</dbReference>
<evidence type="ECO:0000256" key="11">
    <source>
        <dbReference type="RuleBase" id="RU003783"/>
    </source>
</evidence>
<dbReference type="OrthoDB" id="9776390at2"/>
<dbReference type="HAMAP" id="MF_00185">
    <property type="entry name" value="IPP_trans"/>
    <property type="match status" value="1"/>
</dbReference>
<keyword evidence="5 10" id="KW-0819">tRNA processing</keyword>
<comment type="function">
    <text evidence="2 10 12">Catalyzes the transfer of a dimethylallyl group onto the adenine at position 37 in tRNAs that read codons beginning with uridine, leading to the formation of N6-(dimethylallyl)adenosine (i(6)A).</text>
</comment>
<feature type="binding site" evidence="10">
    <location>
        <begin position="9"/>
        <end position="16"/>
    </location>
    <ligand>
        <name>ATP</name>
        <dbReference type="ChEBI" id="CHEBI:30616"/>
    </ligand>
</feature>
<feature type="site" description="Interaction with substrate tRNA" evidence="10">
    <location>
        <position position="100"/>
    </location>
</feature>
<evidence type="ECO:0000256" key="7">
    <source>
        <dbReference type="ARBA" id="ARBA00022840"/>
    </source>
</evidence>
<keyword evidence="4 10" id="KW-0808">Transferase</keyword>
<evidence type="ECO:0000256" key="13">
    <source>
        <dbReference type="RuleBase" id="RU003785"/>
    </source>
</evidence>
<evidence type="ECO:0000256" key="6">
    <source>
        <dbReference type="ARBA" id="ARBA00022741"/>
    </source>
</evidence>
<evidence type="ECO:0000256" key="8">
    <source>
        <dbReference type="ARBA" id="ARBA00022842"/>
    </source>
</evidence>
<evidence type="ECO:0000256" key="5">
    <source>
        <dbReference type="ARBA" id="ARBA00022694"/>
    </source>
</evidence>
<comment type="similarity">
    <text evidence="3 10 13">Belongs to the IPP transferase family.</text>
</comment>
<dbReference type="InterPro" id="IPR027417">
    <property type="entry name" value="P-loop_NTPase"/>
</dbReference>
<evidence type="ECO:0000256" key="9">
    <source>
        <dbReference type="ARBA" id="ARBA00049563"/>
    </source>
</evidence>